<feature type="region of interest" description="Disordered" evidence="10">
    <location>
        <begin position="188"/>
        <end position="210"/>
    </location>
</feature>
<keyword evidence="6 8" id="KW-0460">Magnesium</keyword>
<organism evidence="11 12">
    <name type="scientific">Solirubrobacter pauli</name>
    <dbReference type="NCBI Taxonomy" id="166793"/>
    <lineage>
        <taxon>Bacteria</taxon>
        <taxon>Bacillati</taxon>
        <taxon>Actinomycetota</taxon>
        <taxon>Thermoleophilia</taxon>
        <taxon>Solirubrobacterales</taxon>
        <taxon>Solirubrobacteraceae</taxon>
        <taxon>Solirubrobacter</taxon>
    </lineage>
</organism>
<dbReference type="Proteomes" id="UP000278962">
    <property type="component" value="Unassembled WGS sequence"/>
</dbReference>
<dbReference type="PRINTS" id="PR00113">
    <property type="entry name" value="ALKPHPHTASE"/>
</dbReference>
<dbReference type="PANTHER" id="PTHR11596">
    <property type="entry name" value="ALKALINE PHOSPHATASE"/>
    <property type="match status" value="1"/>
</dbReference>
<keyword evidence="5 8" id="KW-0862">Zinc</keyword>
<evidence type="ECO:0000256" key="5">
    <source>
        <dbReference type="ARBA" id="ARBA00022833"/>
    </source>
</evidence>
<comment type="similarity">
    <text evidence="1 9">Belongs to the alkaline phosphatase family.</text>
</comment>
<feature type="active site" description="Phosphoserine intermediate" evidence="7">
    <location>
        <position position="92"/>
    </location>
</feature>
<dbReference type="CDD" id="cd16012">
    <property type="entry name" value="ALP"/>
    <property type="match status" value="1"/>
</dbReference>
<dbReference type="Gene3D" id="3.40.720.10">
    <property type="entry name" value="Alkaline Phosphatase, subunit A"/>
    <property type="match status" value="1"/>
</dbReference>
<dbReference type="OrthoDB" id="9794455at2"/>
<dbReference type="GO" id="GO:0004035">
    <property type="term" value="F:alkaline phosphatase activity"/>
    <property type="evidence" value="ECO:0007669"/>
    <property type="project" value="TreeGrafter"/>
</dbReference>
<feature type="binding site" evidence="8">
    <location>
        <position position="143"/>
    </location>
    <ligand>
        <name>Mg(2+)</name>
        <dbReference type="ChEBI" id="CHEBI:18420"/>
    </ligand>
</feature>
<dbReference type="RefSeq" id="WP_121249275.1">
    <property type="nucleotide sequence ID" value="NZ_RBIL01000001.1"/>
</dbReference>
<feature type="binding site" evidence="8">
    <location>
        <position position="380"/>
    </location>
    <ligand>
        <name>Zn(2+)</name>
        <dbReference type="ChEBI" id="CHEBI:29105"/>
        <label>2</label>
    </ligand>
</feature>
<proteinExistence type="inferred from homology"/>
<comment type="cofactor">
    <cofactor evidence="8">
        <name>Mg(2+)</name>
        <dbReference type="ChEBI" id="CHEBI:18420"/>
    </cofactor>
    <text evidence="8">Binds 1 Mg(2+) ion.</text>
</comment>
<evidence type="ECO:0000256" key="6">
    <source>
        <dbReference type="ARBA" id="ARBA00022842"/>
    </source>
</evidence>
<keyword evidence="4" id="KW-0378">Hydrolase</keyword>
<gene>
    <name evidence="11" type="ORF">C8N24_1383</name>
</gene>
<evidence type="ECO:0000313" key="12">
    <source>
        <dbReference type="Proteomes" id="UP000278962"/>
    </source>
</evidence>
<feature type="binding site" evidence="8">
    <location>
        <position position="44"/>
    </location>
    <ligand>
        <name>Mg(2+)</name>
        <dbReference type="ChEBI" id="CHEBI:18420"/>
    </ligand>
</feature>
<evidence type="ECO:0000256" key="1">
    <source>
        <dbReference type="ARBA" id="ARBA00005984"/>
    </source>
</evidence>
<dbReference type="InterPro" id="IPR018299">
    <property type="entry name" value="Alkaline_phosphatase_AS"/>
</dbReference>
<keyword evidence="12" id="KW-1185">Reference proteome</keyword>
<feature type="binding site" evidence="8">
    <location>
        <position position="145"/>
    </location>
    <ligand>
        <name>Mg(2+)</name>
        <dbReference type="ChEBI" id="CHEBI:18420"/>
    </ligand>
</feature>
<dbReference type="EMBL" id="RBIL01000001">
    <property type="protein sequence ID" value="RKQ91560.1"/>
    <property type="molecule type" value="Genomic_DNA"/>
</dbReference>
<evidence type="ECO:0000256" key="8">
    <source>
        <dbReference type="PIRSR" id="PIRSR601952-2"/>
    </source>
</evidence>
<dbReference type="Pfam" id="PF00245">
    <property type="entry name" value="Alk_phosphatase"/>
    <property type="match status" value="1"/>
</dbReference>
<comment type="cofactor">
    <cofactor evidence="8">
        <name>Zn(2+)</name>
        <dbReference type="ChEBI" id="CHEBI:29105"/>
    </cofactor>
    <text evidence="8">Binds 2 Zn(2+) ions.</text>
</comment>
<feature type="binding site" evidence="8">
    <location>
        <position position="334"/>
    </location>
    <ligand>
        <name>Zn(2+)</name>
        <dbReference type="ChEBI" id="CHEBI:29105"/>
        <label>2</label>
    </ligand>
</feature>
<keyword evidence="2" id="KW-0597">Phosphoprotein</keyword>
<dbReference type="InterPro" id="IPR017850">
    <property type="entry name" value="Alkaline_phosphatase_core_sf"/>
</dbReference>
<evidence type="ECO:0000256" key="7">
    <source>
        <dbReference type="PIRSR" id="PIRSR601952-1"/>
    </source>
</evidence>
<dbReference type="GO" id="GO:0046872">
    <property type="term" value="F:metal ion binding"/>
    <property type="evidence" value="ECO:0007669"/>
    <property type="project" value="UniProtKB-KW"/>
</dbReference>
<keyword evidence="3 8" id="KW-0479">Metal-binding</keyword>
<dbReference type="SUPFAM" id="SSF53649">
    <property type="entry name" value="Alkaline phosphatase-like"/>
    <property type="match status" value="1"/>
</dbReference>
<evidence type="ECO:0000256" key="2">
    <source>
        <dbReference type="ARBA" id="ARBA00022553"/>
    </source>
</evidence>
<feature type="binding site" evidence="8">
    <location>
        <position position="335"/>
    </location>
    <ligand>
        <name>Zn(2+)</name>
        <dbReference type="ChEBI" id="CHEBI:29105"/>
        <label>2</label>
    </ligand>
</feature>
<evidence type="ECO:0000256" key="9">
    <source>
        <dbReference type="RuleBase" id="RU003946"/>
    </source>
</evidence>
<evidence type="ECO:0000313" key="11">
    <source>
        <dbReference type="EMBL" id="RKQ91560.1"/>
    </source>
</evidence>
<reference evidence="11 12" key="1">
    <citation type="submission" date="2018-10" db="EMBL/GenBank/DDBJ databases">
        <title>Genomic Encyclopedia of Archaeal and Bacterial Type Strains, Phase II (KMG-II): from individual species to whole genera.</title>
        <authorList>
            <person name="Goeker M."/>
        </authorList>
    </citation>
    <scope>NUCLEOTIDE SEQUENCE [LARGE SCALE GENOMIC DNA]</scope>
    <source>
        <strain evidence="11 12">DSM 14954</strain>
    </source>
</reference>
<feature type="binding site" evidence="8">
    <location>
        <position position="296"/>
    </location>
    <ligand>
        <name>Zn(2+)</name>
        <dbReference type="ChEBI" id="CHEBI:29105"/>
        <label>2</label>
    </ligand>
</feature>
<feature type="binding site" evidence="8">
    <location>
        <position position="287"/>
    </location>
    <ligand>
        <name>Mg(2+)</name>
        <dbReference type="ChEBI" id="CHEBI:18420"/>
    </ligand>
</feature>
<evidence type="ECO:0000256" key="3">
    <source>
        <dbReference type="ARBA" id="ARBA00022723"/>
    </source>
</evidence>
<sequence>MNGKRVALTATAVAALAAVPVSQTQAEQRARPKTAKYVIVLQGDGMGTAQRDLIRLVTVGNRPGKELHMNRLEHAGLVHTDPADPKQAVTDSAAAATAFATGVKTFNGAIGVDAQGKPVRTLLEDARRMGKATGLVTTSQVTDATPAAYAAHVSDRAQQSEIARQFLEQSKPDVILGGGEDYWYPAGTEGGWPDHPATDPSEASKGDKGNLVEKAKGLGYTYVSTRDALRKARGPKLLGLFANEELFEHREEGKGDLYDPAVPLPEMASKALSVLSRDRDGFFVLIEEEGIDEMAHENNAGLMIKAGAALDATVKVAVDFARSHPGTLIVVQGDHETGGLTIENPDTADESGEELSKEDGPFTVKGTQLQVFADWTTGQHTGADTPITASGPGSEAFDGVIDNTDVHDAIKRVMR</sequence>
<dbReference type="PANTHER" id="PTHR11596:SF5">
    <property type="entry name" value="ALKALINE PHOSPHATASE"/>
    <property type="match status" value="1"/>
</dbReference>
<dbReference type="SMART" id="SM00098">
    <property type="entry name" value="alkPPc"/>
    <property type="match status" value="1"/>
</dbReference>
<comment type="caution">
    <text evidence="11">The sequence shown here is derived from an EMBL/GenBank/DDBJ whole genome shotgun (WGS) entry which is preliminary data.</text>
</comment>
<dbReference type="InterPro" id="IPR001952">
    <property type="entry name" value="Alkaline_phosphatase"/>
</dbReference>
<name>A0A660LCH2_9ACTN</name>
<evidence type="ECO:0000256" key="10">
    <source>
        <dbReference type="SAM" id="MobiDB-lite"/>
    </source>
</evidence>
<feature type="binding site" evidence="8">
    <location>
        <position position="44"/>
    </location>
    <ligand>
        <name>Zn(2+)</name>
        <dbReference type="ChEBI" id="CHEBI:29105"/>
        <label>2</label>
    </ligand>
</feature>
<feature type="binding site" evidence="8">
    <location>
        <position position="292"/>
    </location>
    <ligand>
        <name>Zn(2+)</name>
        <dbReference type="ChEBI" id="CHEBI:29105"/>
        <label>2</label>
    </ligand>
</feature>
<dbReference type="PROSITE" id="PS00123">
    <property type="entry name" value="ALKALINE_PHOSPHATASE"/>
    <property type="match status" value="1"/>
</dbReference>
<accession>A0A660LCH2</accession>
<protein>
    <submittedName>
        <fullName evidence="11">Alkaline phosphatase</fullName>
    </submittedName>
</protein>
<evidence type="ECO:0000256" key="4">
    <source>
        <dbReference type="ARBA" id="ARBA00022801"/>
    </source>
</evidence>
<dbReference type="AlphaFoldDB" id="A0A660LCH2"/>